<evidence type="ECO:0000256" key="1">
    <source>
        <dbReference type="SAM" id="MobiDB-lite"/>
    </source>
</evidence>
<keyword evidence="3" id="KW-1185">Reference proteome</keyword>
<gene>
    <name evidence="2" type="ORF">MNEG_13468</name>
</gene>
<proteinExistence type="predicted"/>
<sequence>MGSPPPRAGSAAVGAGAVGAGLASPVLVDTRGPGARGSGVGAVTGAEPLSPFTALLQGGGLEPAPGSGPLPLGFQSPLGAPLGGAAGPSRATNEAGAGNGGGYPGVGCCGGAAAAELEELLAGLASPPQRGQQDAGGRQGCP</sequence>
<dbReference type="EMBL" id="KK104062">
    <property type="protein sequence ID" value="KIY94493.1"/>
    <property type="molecule type" value="Genomic_DNA"/>
</dbReference>
<organism evidence="2 3">
    <name type="scientific">Monoraphidium neglectum</name>
    <dbReference type="NCBI Taxonomy" id="145388"/>
    <lineage>
        <taxon>Eukaryota</taxon>
        <taxon>Viridiplantae</taxon>
        <taxon>Chlorophyta</taxon>
        <taxon>core chlorophytes</taxon>
        <taxon>Chlorophyceae</taxon>
        <taxon>CS clade</taxon>
        <taxon>Sphaeropleales</taxon>
        <taxon>Selenastraceae</taxon>
        <taxon>Monoraphidium</taxon>
    </lineage>
</organism>
<name>A0A0D2KF39_9CHLO</name>
<evidence type="ECO:0000313" key="2">
    <source>
        <dbReference type="EMBL" id="KIY94493.1"/>
    </source>
</evidence>
<reference evidence="2 3" key="1">
    <citation type="journal article" date="2013" name="BMC Genomics">
        <title>Reconstruction of the lipid metabolism for the microalga Monoraphidium neglectum from its genome sequence reveals characteristics suitable for biofuel production.</title>
        <authorList>
            <person name="Bogen C."/>
            <person name="Al-Dilaimi A."/>
            <person name="Albersmeier A."/>
            <person name="Wichmann J."/>
            <person name="Grundmann M."/>
            <person name="Rupp O."/>
            <person name="Lauersen K.J."/>
            <person name="Blifernez-Klassen O."/>
            <person name="Kalinowski J."/>
            <person name="Goesmann A."/>
            <person name="Mussgnug J.H."/>
            <person name="Kruse O."/>
        </authorList>
    </citation>
    <scope>NUCLEOTIDE SEQUENCE [LARGE SCALE GENOMIC DNA]</scope>
    <source>
        <strain evidence="2 3">SAG 48.87</strain>
    </source>
</reference>
<dbReference type="GeneID" id="25730933"/>
<dbReference type="KEGG" id="mng:MNEG_13468"/>
<feature type="compositionally biased region" description="Low complexity" evidence="1">
    <location>
        <begin position="123"/>
        <end position="136"/>
    </location>
</feature>
<dbReference type="AlphaFoldDB" id="A0A0D2KF39"/>
<feature type="region of interest" description="Disordered" evidence="1">
    <location>
        <begin position="54"/>
        <end position="100"/>
    </location>
</feature>
<accession>A0A0D2KF39</accession>
<dbReference type="Proteomes" id="UP000054498">
    <property type="component" value="Unassembled WGS sequence"/>
</dbReference>
<feature type="region of interest" description="Disordered" evidence="1">
    <location>
        <begin position="123"/>
        <end position="142"/>
    </location>
</feature>
<evidence type="ECO:0000313" key="3">
    <source>
        <dbReference type="Proteomes" id="UP000054498"/>
    </source>
</evidence>
<dbReference type="RefSeq" id="XP_013893513.1">
    <property type="nucleotide sequence ID" value="XM_014038059.1"/>
</dbReference>
<protein>
    <submittedName>
        <fullName evidence="2">Uncharacterized protein</fullName>
    </submittedName>
</protein>